<dbReference type="SUPFAM" id="SSF56507">
    <property type="entry name" value="Methionine synthase activation domain-like"/>
    <property type="match status" value="1"/>
</dbReference>
<reference evidence="2" key="1">
    <citation type="submission" date="2016-10" db="EMBL/GenBank/DDBJ databases">
        <authorList>
            <person name="Varghese N."/>
            <person name="Submissions S."/>
        </authorList>
    </citation>
    <scope>NUCLEOTIDE SEQUENCE [LARGE SCALE GENOMIC DNA]</scope>
    <source>
        <strain evidence="2">DSM 23256</strain>
    </source>
</reference>
<gene>
    <name evidence="1" type="ORF">SAMN05660235_01623</name>
</gene>
<dbReference type="Proteomes" id="UP000243333">
    <property type="component" value="Unassembled WGS sequence"/>
</dbReference>
<dbReference type="Gene3D" id="3.40.109.40">
    <property type="match status" value="1"/>
</dbReference>
<protein>
    <submittedName>
        <fullName evidence="1">Vitamin B12 dependent methionine synthase, activation domain</fullName>
    </submittedName>
</protein>
<sequence length="251" mass="26173">MVLKDKRKGLRPGAPFPLGKGVFGTPVYNAQLTKVDINETRRYAGLARAARFPDALLRQACLDAQVLAVPRGIWQVYPYSPADGVILAPTPLRLSGANIANHLAGSVQVAVLAVTIGEAIEAEISRRFRQGDAAAALLLDAAGTTAVEAAADQVNALINREAAHQGMTATKRYSPGYGDWDITVQQHVVALAGGGAIGITVTASSMLIPRKSVTAVIGLKPGKPNGQPTCAGNVCLTCGQPNCLARRTSSQ</sequence>
<dbReference type="STRING" id="1123285.SAMN05660235_01623"/>
<dbReference type="InterPro" id="IPR037010">
    <property type="entry name" value="VitB12-dep_Met_synth_activ_sf"/>
</dbReference>
<dbReference type="AlphaFoldDB" id="A0A1G7L3D0"/>
<dbReference type="GO" id="GO:0008705">
    <property type="term" value="F:methionine synthase activity"/>
    <property type="evidence" value="ECO:0007669"/>
    <property type="project" value="InterPro"/>
</dbReference>
<evidence type="ECO:0000313" key="2">
    <source>
        <dbReference type="Proteomes" id="UP000243333"/>
    </source>
</evidence>
<evidence type="ECO:0000313" key="1">
    <source>
        <dbReference type="EMBL" id="SDF43965.1"/>
    </source>
</evidence>
<dbReference type="EMBL" id="FNBU01000010">
    <property type="protein sequence ID" value="SDF43965.1"/>
    <property type="molecule type" value="Genomic_DNA"/>
</dbReference>
<organism evidence="1 2">
    <name type="scientific">Sporolituus thermophilus DSM 23256</name>
    <dbReference type="NCBI Taxonomy" id="1123285"/>
    <lineage>
        <taxon>Bacteria</taxon>
        <taxon>Bacillati</taxon>
        <taxon>Bacillota</taxon>
        <taxon>Negativicutes</taxon>
        <taxon>Selenomonadales</taxon>
        <taxon>Sporomusaceae</taxon>
        <taxon>Sporolituus</taxon>
    </lineage>
</organism>
<keyword evidence="2" id="KW-1185">Reference proteome</keyword>
<proteinExistence type="predicted"/>
<accession>A0A1G7L3D0</accession>
<name>A0A1G7L3D0_9FIRM</name>